<evidence type="ECO:0000256" key="2">
    <source>
        <dbReference type="ARBA" id="ARBA00022692"/>
    </source>
</evidence>
<keyword evidence="8" id="KW-1185">Reference proteome</keyword>
<evidence type="ECO:0000256" key="1">
    <source>
        <dbReference type="ARBA" id="ARBA00004141"/>
    </source>
</evidence>
<evidence type="ECO:0000313" key="7">
    <source>
        <dbReference type="EMBL" id="MCU6763559.1"/>
    </source>
</evidence>
<name>A0ABT2TQ20_9FIRM</name>
<dbReference type="InterPro" id="IPR049453">
    <property type="entry name" value="Memb_transporter_dom"/>
</dbReference>
<feature type="transmembrane region" description="Helical" evidence="5">
    <location>
        <begin position="12"/>
        <end position="30"/>
    </location>
</feature>
<dbReference type="RefSeq" id="WP_262591422.1">
    <property type="nucleotide sequence ID" value="NZ_JAOQJQ010000008.1"/>
</dbReference>
<dbReference type="EMBL" id="JAOQJQ010000008">
    <property type="protein sequence ID" value="MCU6763559.1"/>
    <property type="molecule type" value="Genomic_DNA"/>
</dbReference>
<evidence type="ECO:0000313" key="8">
    <source>
        <dbReference type="Proteomes" id="UP001652442"/>
    </source>
</evidence>
<feature type="domain" description="Integral membrane bound transporter" evidence="6">
    <location>
        <begin position="295"/>
        <end position="415"/>
    </location>
</feature>
<evidence type="ECO:0000259" key="6">
    <source>
        <dbReference type="Pfam" id="PF13515"/>
    </source>
</evidence>
<comment type="subcellular location">
    <subcellularLocation>
        <location evidence="1">Membrane</location>
        <topology evidence="1">Multi-pass membrane protein</topology>
    </subcellularLocation>
</comment>
<dbReference type="Pfam" id="PF13515">
    <property type="entry name" value="FUSC_2"/>
    <property type="match status" value="1"/>
</dbReference>
<organism evidence="7 8">
    <name type="scientific">Brotonthovivens ammoniilytica</name>
    <dbReference type="NCBI Taxonomy" id="2981725"/>
    <lineage>
        <taxon>Bacteria</taxon>
        <taxon>Bacillati</taxon>
        <taxon>Bacillota</taxon>
        <taxon>Clostridia</taxon>
        <taxon>Lachnospirales</taxon>
        <taxon>Lachnospiraceae</taxon>
        <taxon>Brotonthovivens</taxon>
    </lineage>
</organism>
<gene>
    <name evidence="7" type="ORF">OCV88_14710</name>
</gene>
<feature type="transmembrane region" description="Helical" evidence="5">
    <location>
        <begin position="365"/>
        <end position="390"/>
    </location>
</feature>
<keyword evidence="4 5" id="KW-0472">Membrane</keyword>
<protein>
    <submittedName>
        <fullName evidence="7">FUSC family protein</fullName>
    </submittedName>
</protein>
<feature type="transmembrane region" description="Helical" evidence="5">
    <location>
        <begin position="105"/>
        <end position="121"/>
    </location>
</feature>
<feature type="transmembrane region" description="Helical" evidence="5">
    <location>
        <begin position="284"/>
        <end position="301"/>
    </location>
</feature>
<feature type="transmembrane region" description="Helical" evidence="5">
    <location>
        <begin position="402"/>
        <end position="420"/>
    </location>
</feature>
<feature type="transmembrane region" description="Helical" evidence="5">
    <location>
        <begin position="307"/>
        <end position="322"/>
    </location>
</feature>
<feature type="transmembrane region" description="Helical" evidence="5">
    <location>
        <begin position="334"/>
        <end position="353"/>
    </location>
</feature>
<feature type="transmembrane region" description="Helical" evidence="5">
    <location>
        <begin position="127"/>
        <end position="148"/>
    </location>
</feature>
<dbReference type="Proteomes" id="UP001652442">
    <property type="component" value="Unassembled WGS sequence"/>
</dbReference>
<evidence type="ECO:0000256" key="4">
    <source>
        <dbReference type="ARBA" id="ARBA00023136"/>
    </source>
</evidence>
<reference evidence="7 8" key="1">
    <citation type="journal article" date="2021" name="ISME Commun">
        <title>Automated analysis of genomic sequences facilitates high-throughput and comprehensive description of bacteria.</title>
        <authorList>
            <person name="Hitch T.C.A."/>
        </authorList>
    </citation>
    <scope>NUCLEOTIDE SEQUENCE [LARGE SCALE GENOMIC DNA]</scope>
    <source>
        <strain evidence="7 8">Sanger_109</strain>
    </source>
</reference>
<keyword evidence="3 5" id="KW-1133">Transmembrane helix</keyword>
<comment type="caution">
    <text evidence="7">The sequence shown here is derived from an EMBL/GenBank/DDBJ whole genome shotgun (WGS) entry which is preliminary data.</text>
</comment>
<evidence type="ECO:0000256" key="5">
    <source>
        <dbReference type="SAM" id="Phobius"/>
    </source>
</evidence>
<feature type="transmembrane region" description="Helical" evidence="5">
    <location>
        <begin position="62"/>
        <end position="93"/>
    </location>
</feature>
<proteinExistence type="predicted"/>
<keyword evidence="2 5" id="KW-0812">Transmembrane</keyword>
<evidence type="ECO:0000256" key="3">
    <source>
        <dbReference type="ARBA" id="ARBA00022989"/>
    </source>
</evidence>
<accession>A0ABT2TQ20</accession>
<sequence length="516" mass="60149">MIKTIKNFCLKAFAPTIVVTLIFFVNYYFFGMENTMIGPFVTLSFLRFRNMSSHYSCMCKTYLIYLIMTALAFIAVINIPLCIIVNACALFWLAYCLIDEYNPTNYFPAGMALIFFQIAPVKTPQLLLTRIEGLTVSFLIIFVFLIILAKPRAVRNPLCSFIQKGLKNCQEQLKAFEIHDTTKLEFLHQELSNINKQICDEIYNYNRASLRLTGRINWYCRYAALFQVINFSTGEDFNREKFADISGMLKCFTTQFEKQTPSADYKRLHFRNRIPSIRAFRFRFALRLVIVITPCLAFAYISQWENSYWLVISVFFMMIPVYENTKVRIRQRVVGTLIGIIVCFFLFSVIRQFPGRAALMTFANFMIYGSTSYSFMVIYITCSALAIQSIEATISVVLLERLIYTGIGGLIALLANKFIFPIRTRKDMAILIERLNDLRSDLTQINENSYPDPDERQYHTDELIIKSYMLMKRLQTYHASLPAGQQSSTFLQYEKKYMHFMGSYLREHLIDKITFH</sequence>